<dbReference type="SUPFAM" id="SSF101898">
    <property type="entry name" value="NHL repeat"/>
    <property type="match status" value="1"/>
</dbReference>
<dbReference type="InterPro" id="IPR052918">
    <property type="entry name" value="Motility_Chemotaxis_Reg"/>
</dbReference>
<dbReference type="Gene3D" id="2.80.10.50">
    <property type="match status" value="1"/>
</dbReference>
<proteinExistence type="predicted"/>
<feature type="signal peptide" evidence="1">
    <location>
        <begin position="1"/>
        <end position="29"/>
    </location>
</feature>
<evidence type="ECO:0000313" key="2">
    <source>
        <dbReference type="EMBL" id="MDO7874557.1"/>
    </source>
</evidence>
<dbReference type="Pfam" id="PF06739">
    <property type="entry name" value="SBBP"/>
    <property type="match status" value="1"/>
</dbReference>
<dbReference type="PANTHER" id="PTHR35580:SF1">
    <property type="entry name" value="PHYTASE-LIKE DOMAIN-CONTAINING PROTEIN"/>
    <property type="match status" value="1"/>
</dbReference>
<dbReference type="PANTHER" id="PTHR35580">
    <property type="entry name" value="CELL SURFACE GLYCOPROTEIN (S-LAYER PROTEIN)-LIKE PROTEIN"/>
    <property type="match status" value="1"/>
</dbReference>
<sequence>MSKSILSAGRWLWALLAIWSVLLAPPARAQGAFTRAERFGEGASGGWGQGNQLAVDSQGNTYVVGAFQGDLVFGSTQLTSRPNQPGTFLAKMSPAGSWLWAQAIGTSPNDELADVALDANDNVYVAGTLGAAGATFGSTVLPGGGAFVARLSAAGSWQWARQGTGGRSRSVAVNRAGTRVAVGGSVIVSATLGPTTLAATPTASAFVARLDGSGSWQGATLAGGTAATALAFDAADNVYLLGATPGLSAYPTATFGTISVPLSGQSNLLVAKLSTGGSWQWAVGSQCAYTCAGSALAVDANDNVVIAGHFAGSSVQLGSITLANSNPNNIAFLQPTNDMFVARLSPAGAWQWALKAGGRGTTTMGGIQKTDTQARGLTLDADANIYVAGYYYGYPAYFGPHMLSTTTGNSFVARLSAAGAWDWATNSGDYSQSIATGPGGTLSLTGYLSNDDATFRPLPLQLLGERDVLVAQLDTSGTFRRAGSATGFGESRLSAIGSDAAGNTYLTGYFKRTITLGAISLRSAGYSDVVVAKRDAAGRYLWAVRAGGQFDDRGRDVAVDAAGNVYFTGDFNSPTATFGPATLTTTSVPNSYTESNIVVAKLDPNGNWQWARQAGGNSYDSNDEGRSLAVDSRGDVYLTGFYSGTTAAFGPVVLAASPVGRKVFVAKISTAGTWRWAVRGGSTSSSPFDAGTAIAVAPNGTAYLTGYFSSPAAAFGPIALLNANNGTGSQGYTNDAFIARLDSAGTWEWAGSCGGPGADQGTGIALDTNGDLRVVGTFSGTATIGPVSLSCPSSNLFVAKIGANGAWDWVVKGGATSPATQYEADMGSDVALDPQNNAYVTTGVTSSQPVFGSFTLPPTIYGTLVLAVLDAAGNYTNVVSGGQYVLDGAGLLDRAGVALGRDNVVYVTGTTYGPTLTIGASTVPGSGTSGYSGFIAQLGTVLTSTQAPAGTAGSLWPNPAHGQVQIAGLPPGQPVQLLNTVGQLLTQAVMPAHGPLQLTLPAHLGPGLYLLRSASGGQVLRLMVE</sequence>
<dbReference type="EMBL" id="JAUQSY010000004">
    <property type="protein sequence ID" value="MDO7874557.1"/>
    <property type="molecule type" value="Genomic_DNA"/>
</dbReference>
<dbReference type="InterPro" id="IPR010620">
    <property type="entry name" value="SBBP_repeat"/>
</dbReference>
<protein>
    <submittedName>
        <fullName evidence="2">SBBP repeat-containing protein</fullName>
    </submittedName>
</protein>
<name>A0ABT9BC03_9BACT</name>
<feature type="chain" id="PRO_5045645023" evidence="1">
    <location>
        <begin position="30"/>
        <end position="1025"/>
    </location>
</feature>
<organism evidence="2 3">
    <name type="scientific">Hymenobacter aranciens</name>
    <dbReference type="NCBI Taxonomy" id="3063996"/>
    <lineage>
        <taxon>Bacteria</taxon>
        <taxon>Pseudomonadati</taxon>
        <taxon>Bacteroidota</taxon>
        <taxon>Cytophagia</taxon>
        <taxon>Cytophagales</taxon>
        <taxon>Hymenobacteraceae</taxon>
        <taxon>Hymenobacter</taxon>
    </lineage>
</organism>
<comment type="caution">
    <text evidence="2">The sequence shown here is derived from an EMBL/GenBank/DDBJ whole genome shotgun (WGS) entry which is preliminary data.</text>
</comment>
<dbReference type="SUPFAM" id="SSF63829">
    <property type="entry name" value="Calcium-dependent phosphotriesterase"/>
    <property type="match status" value="2"/>
</dbReference>
<dbReference type="Proteomes" id="UP001176429">
    <property type="component" value="Unassembled WGS sequence"/>
</dbReference>
<dbReference type="RefSeq" id="WP_305005872.1">
    <property type="nucleotide sequence ID" value="NZ_JAUQSY010000004.1"/>
</dbReference>
<reference evidence="2" key="1">
    <citation type="submission" date="2023-07" db="EMBL/GenBank/DDBJ databases">
        <authorList>
            <person name="Kim M.K."/>
        </authorList>
    </citation>
    <scope>NUCLEOTIDE SEQUENCE</scope>
    <source>
        <strain evidence="2">ASUV-10-1</strain>
    </source>
</reference>
<evidence type="ECO:0000256" key="1">
    <source>
        <dbReference type="SAM" id="SignalP"/>
    </source>
</evidence>
<evidence type="ECO:0000313" key="3">
    <source>
        <dbReference type="Proteomes" id="UP001176429"/>
    </source>
</evidence>
<accession>A0ABT9BC03</accession>
<keyword evidence="1" id="KW-0732">Signal</keyword>
<keyword evidence="3" id="KW-1185">Reference proteome</keyword>
<gene>
    <name evidence="2" type="ORF">Q5H93_07425</name>
</gene>